<proteinExistence type="predicted"/>
<organism evidence="1 2">
    <name type="scientific">Duncaniella freteri</name>
    <dbReference type="NCBI Taxonomy" id="2530391"/>
    <lineage>
        <taxon>Bacteria</taxon>
        <taxon>Pseudomonadati</taxon>
        <taxon>Bacteroidota</taxon>
        <taxon>Bacteroidia</taxon>
        <taxon>Bacteroidales</taxon>
        <taxon>Muribaculaceae</taxon>
        <taxon>Duncaniella</taxon>
    </lineage>
</organism>
<comment type="caution">
    <text evidence="1">The sequence shown here is derived from an EMBL/GenBank/DDBJ whole genome shotgun (WGS) entry which is preliminary data.</text>
</comment>
<dbReference type="RefSeq" id="WP_135472119.1">
    <property type="nucleotide sequence ID" value="NZ_CASJDB010000017.1"/>
</dbReference>
<reference evidence="1 2" key="1">
    <citation type="submission" date="2019-02" db="EMBL/GenBank/DDBJ databases">
        <title>Isolation and identification of novel species under the genus Muribaculum.</title>
        <authorList>
            <person name="Miyake S."/>
            <person name="Ding Y."/>
            <person name="Low A."/>
            <person name="Soh M."/>
            <person name="Seedorf H."/>
        </authorList>
    </citation>
    <scope>NUCLEOTIDE SEQUENCE [LARGE SCALE GENOMIC DNA]</scope>
    <source>
        <strain evidence="1 2">TLL-A3</strain>
    </source>
</reference>
<dbReference type="Gene3D" id="3.40.1420.30">
    <property type="match status" value="1"/>
</dbReference>
<dbReference type="AlphaFoldDB" id="A0A4Z0V1U1"/>
<accession>A0A4Z0V1U1</accession>
<dbReference type="GeneID" id="82150309"/>
<sequence length="155" mass="17442">MKKTYNILLFMVLGIFVVFGACSSDASEEMPSAVSKFTTQYFPGLGVKSFQELKDGGCMVQLSGGPTITFDGDDMWKEIDGNGSVLPQVLMYDQLPTDLYEYLQATEQQSDVYEMKRDKHYYKLTMLDTVITYDRATGKITYPGAKDGKMSRRSD</sequence>
<dbReference type="SUPFAM" id="SSF160574">
    <property type="entry name" value="BT0923-like"/>
    <property type="match status" value="1"/>
</dbReference>
<keyword evidence="2" id="KW-1185">Reference proteome</keyword>
<dbReference type="EMBL" id="SJSA01000002">
    <property type="protein sequence ID" value="TGG36380.1"/>
    <property type="molecule type" value="Genomic_DNA"/>
</dbReference>
<dbReference type="PROSITE" id="PS51257">
    <property type="entry name" value="PROKAR_LIPOPROTEIN"/>
    <property type="match status" value="1"/>
</dbReference>
<name>A0A4Z0V1U1_9BACT</name>
<evidence type="ECO:0000313" key="1">
    <source>
        <dbReference type="EMBL" id="TGG36380.1"/>
    </source>
</evidence>
<protein>
    <submittedName>
        <fullName evidence="1">Uncharacterized protein</fullName>
    </submittedName>
</protein>
<evidence type="ECO:0000313" key="2">
    <source>
        <dbReference type="Proteomes" id="UP000297635"/>
    </source>
</evidence>
<dbReference type="Proteomes" id="UP000297635">
    <property type="component" value="Unassembled WGS sequence"/>
</dbReference>
<gene>
    <name evidence="1" type="ORF">EZ315_10965</name>
</gene>